<feature type="transmembrane region" description="Helical" evidence="7">
    <location>
        <begin position="316"/>
        <end position="336"/>
    </location>
</feature>
<keyword evidence="5 7" id="KW-1133">Transmembrane helix</keyword>
<evidence type="ECO:0000313" key="9">
    <source>
        <dbReference type="Proteomes" id="UP000632377"/>
    </source>
</evidence>
<gene>
    <name evidence="8" type="ORF">JK636_05885</name>
</gene>
<dbReference type="RefSeq" id="WP_202747887.1">
    <property type="nucleotide sequence ID" value="NZ_JAESWC010000002.1"/>
</dbReference>
<keyword evidence="2" id="KW-0813">Transport</keyword>
<dbReference type="CDD" id="cd13134">
    <property type="entry name" value="MATE_like_8"/>
    <property type="match status" value="1"/>
</dbReference>
<comment type="subcellular location">
    <subcellularLocation>
        <location evidence="1">Cell membrane</location>
        <topology evidence="1">Multi-pass membrane protein</topology>
    </subcellularLocation>
</comment>
<feature type="transmembrane region" description="Helical" evidence="7">
    <location>
        <begin position="130"/>
        <end position="150"/>
    </location>
</feature>
<name>A0ABS1T7H8_9CLOT</name>
<accession>A0ABS1T7H8</accession>
<dbReference type="PANTHER" id="PTHR42925">
    <property type="entry name" value="MULTIDRUG AND TOXIN EFFLUX PROTEIN MATE FAMILY"/>
    <property type="match status" value="1"/>
</dbReference>
<dbReference type="EMBL" id="JAESWC010000002">
    <property type="protein sequence ID" value="MBL4935285.1"/>
    <property type="molecule type" value="Genomic_DNA"/>
</dbReference>
<protein>
    <submittedName>
        <fullName evidence="8">MATE family efflux transporter</fullName>
    </submittedName>
</protein>
<feature type="transmembrane region" description="Helical" evidence="7">
    <location>
        <begin position="193"/>
        <end position="213"/>
    </location>
</feature>
<dbReference type="InterPro" id="IPR048279">
    <property type="entry name" value="MdtK-like"/>
</dbReference>
<evidence type="ECO:0000256" key="6">
    <source>
        <dbReference type="ARBA" id="ARBA00023136"/>
    </source>
</evidence>
<dbReference type="PIRSF" id="PIRSF006603">
    <property type="entry name" value="DinF"/>
    <property type="match status" value="1"/>
</dbReference>
<sequence>MNKAKKRKMNVVSLTWPIFIEILLFMLLGSVDTLMLGKYSDNAVAAVGVSNQLIGMMNILFGVLSTGTAVLVAQNLGAQNKERASKVTLVSLCLNLIIGVVLSLTMFLGSTSILRIMNIRADLLQYGKDYLGIVGGFLFFQSVLMTITAVVRNHGLTKISMYVTLGMNVVHVILDYIFIFGPFGLPVLGVKGVAVSTNISKFLGLIVMLYILLTKVEKNLSFKYLRPFPKDILRDLLKIGIPTAGEQLSYNMSQLVVTYFINMLSNEALTTKAYVQNIVMFAYLFAVAIGQGTEILVGHLVGENKKEKAYKTCLKSLKLAMISSLVMAGVFALFRTRLLSIFTQNKDIIAIGGTILIIDFILEPGRTFNLVVINSLRASGDVKFPVYMGIMSMWGVSVLLSYILGIHFGLGLVGMWISFACDEWLRGILMLWRWKSRKWENMSFVKTQTA</sequence>
<evidence type="ECO:0000256" key="4">
    <source>
        <dbReference type="ARBA" id="ARBA00022692"/>
    </source>
</evidence>
<feature type="transmembrane region" description="Helical" evidence="7">
    <location>
        <begin position="12"/>
        <end position="36"/>
    </location>
</feature>
<feature type="transmembrane region" description="Helical" evidence="7">
    <location>
        <begin position="162"/>
        <end position="181"/>
    </location>
</feature>
<organism evidence="8 9">
    <name type="scientific">Clostridium rhizosphaerae</name>
    <dbReference type="NCBI Taxonomy" id="2803861"/>
    <lineage>
        <taxon>Bacteria</taxon>
        <taxon>Bacillati</taxon>
        <taxon>Bacillota</taxon>
        <taxon>Clostridia</taxon>
        <taxon>Eubacteriales</taxon>
        <taxon>Clostridiaceae</taxon>
        <taxon>Clostridium</taxon>
    </lineage>
</organism>
<keyword evidence="6 7" id="KW-0472">Membrane</keyword>
<reference evidence="8 9" key="1">
    <citation type="submission" date="2021-01" db="EMBL/GenBank/DDBJ databases">
        <title>Genome public.</title>
        <authorList>
            <person name="Liu C."/>
            <person name="Sun Q."/>
        </authorList>
    </citation>
    <scope>NUCLEOTIDE SEQUENCE [LARGE SCALE GENOMIC DNA]</scope>
    <source>
        <strain evidence="8 9">YIM B02515</strain>
    </source>
</reference>
<feature type="transmembrane region" description="Helical" evidence="7">
    <location>
        <begin position="89"/>
        <end position="110"/>
    </location>
</feature>
<feature type="transmembrane region" description="Helical" evidence="7">
    <location>
        <begin position="56"/>
        <end position="77"/>
    </location>
</feature>
<comment type="caution">
    <text evidence="8">The sequence shown here is derived from an EMBL/GenBank/DDBJ whole genome shotgun (WGS) entry which is preliminary data.</text>
</comment>
<evidence type="ECO:0000256" key="2">
    <source>
        <dbReference type="ARBA" id="ARBA00022448"/>
    </source>
</evidence>
<dbReference type="Pfam" id="PF01554">
    <property type="entry name" value="MatE"/>
    <property type="match status" value="2"/>
</dbReference>
<dbReference type="PANTHER" id="PTHR42925:SF1">
    <property type="entry name" value="VIRULENCE FACTOR MVIN"/>
    <property type="match status" value="1"/>
</dbReference>
<keyword evidence="4 7" id="KW-0812">Transmembrane</keyword>
<evidence type="ECO:0000256" key="5">
    <source>
        <dbReference type="ARBA" id="ARBA00022989"/>
    </source>
</evidence>
<evidence type="ECO:0000313" key="8">
    <source>
        <dbReference type="EMBL" id="MBL4935285.1"/>
    </source>
</evidence>
<keyword evidence="9" id="KW-1185">Reference proteome</keyword>
<proteinExistence type="predicted"/>
<dbReference type="InterPro" id="IPR002528">
    <property type="entry name" value="MATE_fam"/>
</dbReference>
<evidence type="ECO:0000256" key="7">
    <source>
        <dbReference type="SAM" id="Phobius"/>
    </source>
</evidence>
<evidence type="ECO:0000256" key="1">
    <source>
        <dbReference type="ARBA" id="ARBA00004651"/>
    </source>
</evidence>
<dbReference type="Proteomes" id="UP000632377">
    <property type="component" value="Unassembled WGS sequence"/>
</dbReference>
<dbReference type="InterPro" id="IPR047135">
    <property type="entry name" value="YsiQ"/>
</dbReference>
<dbReference type="NCBIfam" id="TIGR00797">
    <property type="entry name" value="matE"/>
    <property type="match status" value="1"/>
</dbReference>
<keyword evidence="3" id="KW-1003">Cell membrane</keyword>
<evidence type="ECO:0000256" key="3">
    <source>
        <dbReference type="ARBA" id="ARBA00022475"/>
    </source>
</evidence>